<keyword evidence="2" id="KW-1185">Reference proteome</keyword>
<accession>A0ACD5VBA8</accession>
<proteinExistence type="predicted"/>
<evidence type="ECO:0000313" key="1">
    <source>
        <dbReference type="EnsemblPlants" id="AVESA.00010b.r2.3AG0413830.2.CDS.1"/>
    </source>
</evidence>
<reference evidence="1" key="2">
    <citation type="submission" date="2025-09" db="UniProtKB">
        <authorList>
            <consortium name="EnsemblPlants"/>
        </authorList>
    </citation>
    <scope>IDENTIFICATION</scope>
</reference>
<reference evidence="1" key="1">
    <citation type="submission" date="2021-05" db="EMBL/GenBank/DDBJ databases">
        <authorList>
            <person name="Scholz U."/>
            <person name="Mascher M."/>
            <person name="Fiebig A."/>
        </authorList>
    </citation>
    <scope>NUCLEOTIDE SEQUENCE [LARGE SCALE GENOMIC DNA]</scope>
</reference>
<organism evidence="1 2">
    <name type="scientific">Avena sativa</name>
    <name type="common">Oat</name>
    <dbReference type="NCBI Taxonomy" id="4498"/>
    <lineage>
        <taxon>Eukaryota</taxon>
        <taxon>Viridiplantae</taxon>
        <taxon>Streptophyta</taxon>
        <taxon>Embryophyta</taxon>
        <taxon>Tracheophyta</taxon>
        <taxon>Spermatophyta</taxon>
        <taxon>Magnoliopsida</taxon>
        <taxon>Liliopsida</taxon>
        <taxon>Poales</taxon>
        <taxon>Poaceae</taxon>
        <taxon>BOP clade</taxon>
        <taxon>Pooideae</taxon>
        <taxon>Poodae</taxon>
        <taxon>Poeae</taxon>
        <taxon>Poeae Chloroplast Group 1 (Aveneae type)</taxon>
        <taxon>Aveninae</taxon>
        <taxon>Avena</taxon>
    </lineage>
</organism>
<evidence type="ECO:0000313" key="2">
    <source>
        <dbReference type="Proteomes" id="UP001732700"/>
    </source>
</evidence>
<name>A0ACD5VBA8_AVESA</name>
<dbReference type="EnsemblPlants" id="AVESA.00010b.r2.3AG0413830.2">
    <property type="protein sequence ID" value="AVESA.00010b.r2.3AG0413830.2.CDS.1"/>
    <property type="gene ID" value="AVESA.00010b.r2.3AG0413830"/>
</dbReference>
<protein>
    <submittedName>
        <fullName evidence="1">Uncharacterized protein</fullName>
    </submittedName>
</protein>
<dbReference type="Proteomes" id="UP001732700">
    <property type="component" value="Chromosome 3A"/>
</dbReference>
<sequence length="222" mass="24636">MMENVNDEGRVLGKLILSGRRFYQDSVTVTFKGGHVIFTKILTTFKAIDFSSNSFDGPIPESIGKLVSLHGLNMSYNNFTGQIPYQFSKLTHLESLDLSWNQLSGEIPRELTSLTSLEWLNVSYNNLSGRIPQGNQFLTFSDSSFEGNMGLCGPPLSRHCDTPDSIAPTTALSRTESDSLWEDKLGVILLFAFVGLGFGVGFALSFLLRLFLRIEGPARKPW</sequence>